<feature type="domain" description="RRM" evidence="4">
    <location>
        <begin position="209"/>
        <end position="283"/>
    </location>
</feature>
<dbReference type="Proteomes" id="UP000270296">
    <property type="component" value="Unassembled WGS sequence"/>
</dbReference>
<dbReference type="AlphaFoldDB" id="A0A183J0F0"/>
<name>A0A183J0F0_9BILA</name>
<dbReference type="GO" id="GO:0003723">
    <property type="term" value="F:RNA binding"/>
    <property type="evidence" value="ECO:0007669"/>
    <property type="project" value="UniProtKB-UniRule"/>
</dbReference>
<dbReference type="Pfam" id="PF00076">
    <property type="entry name" value="RRM_1"/>
    <property type="match status" value="1"/>
</dbReference>
<evidence type="ECO:0000256" key="3">
    <source>
        <dbReference type="PROSITE-ProRule" id="PRU00176"/>
    </source>
</evidence>
<keyword evidence="1" id="KW-0677">Repeat</keyword>
<dbReference type="PROSITE" id="PS50102">
    <property type="entry name" value="RRM"/>
    <property type="match status" value="1"/>
</dbReference>
<dbReference type="PANTHER" id="PTHR13976">
    <property type="entry name" value="HETEROGENEOUS NUCLEAR RIBONUCLEOPROTEIN-RELATED"/>
    <property type="match status" value="1"/>
</dbReference>
<reference evidence="7" key="1">
    <citation type="submission" date="2016-06" db="UniProtKB">
        <authorList>
            <consortium name="WormBaseParasite"/>
        </authorList>
    </citation>
    <scope>IDENTIFICATION</scope>
</reference>
<keyword evidence="2 3" id="KW-0694">RNA-binding</keyword>
<gene>
    <name evidence="5" type="ORF">SBAD_LOCUS9348</name>
</gene>
<dbReference type="EMBL" id="UZAM01012607">
    <property type="protein sequence ID" value="VDP22659.1"/>
    <property type="molecule type" value="Genomic_DNA"/>
</dbReference>
<dbReference type="SUPFAM" id="SSF54928">
    <property type="entry name" value="RNA-binding domain, RBD"/>
    <property type="match status" value="1"/>
</dbReference>
<dbReference type="WBParaSite" id="SBAD_0000968201-mRNA-1">
    <property type="protein sequence ID" value="SBAD_0000968201-mRNA-1"/>
    <property type="gene ID" value="SBAD_0000968201"/>
</dbReference>
<evidence type="ECO:0000256" key="1">
    <source>
        <dbReference type="ARBA" id="ARBA00022737"/>
    </source>
</evidence>
<evidence type="ECO:0000256" key="2">
    <source>
        <dbReference type="ARBA" id="ARBA00022884"/>
    </source>
</evidence>
<reference evidence="5 6" key="2">
    <citation type="submission" date="2018-11" db="EMBL/GenBank/DDBJ databases">
        <authorList>
            <consortium name="Pathogen Informatics"/>
        </authorList>
    </citation>
    <scope>NUCLEOTIDE SEQUENCE [LARGE SCALE GENOMIC DNA]</scope>
</reference>
<dbReference type="InterPro" id="IPR050666">
    <property type="entry name" value="ESRP"/>
</dbReference>
<evidence type="ECO:0000259" key="4">
    <source>
        <dbReference type="PROSITE" id="PS50102"/>
    </source>
</evidence>
<evidence type="ECO:0000313" key="5">
    <source>
        <dbReference type="EMBL" id="VDP22659.1"/>
    </source>
</evidence>
<protein>
    <submittedName>
        <fullName evidence="7">RRM domain-containing protein</fullName>
    </submittedName>
</protein>
<keyword evidence="6" id="KW-1185">Reference proteome</keyword>
<organism evidence="7">
    <name type="scientific">Soboliphyme baturini</name>
    <dbReference type="NCBI Taxonomy" id="241478"/>
    <lineage>
        <taxon>Eukaryota</taxon>
        <taxon>Metazoa</taxon>
        <taxon>Ecdysozoa</taxon>
        <taxon>Nematoda</taxon>
        <taxon>Enoplea</taxon>
        <taxon>Dorylaimia</taxon>
        <taxon>Dioctophymatida</taxon>
        <taxon>Dioctophymatoidea</taxon>
        <taxon>Soboliphymatidae</taxon>
        <taxon>Soboliphyme</taxon>
    </lineage>
</organism>
<sequence length="288" mass="31073">MENSKLDLANGHALGILNPLSNGGDALGCNINGMIPTLIPQQALISGFRKDCIRLRGLPYEAQVHHILDFLGTFAKNIVFQGVHMVYNAQGHPSGEAFIQMDSEAAANAAAKEQHNKYLQIGKKHRYIEVFQCSADEMNLFLTSPAPLAPSLLPSTIAALSAAQNRLSTAGLAGLLPSSPGAILYWPYPTPPVSPTNYFASAATNFHAAVILMRGLTYGTTVAEIVSFFRDFSEITSDVVQIQRNANGQPTGDALVLFSCRSEAERAVLEKNHHLLGNRPVELYLCGI</sequence>
<dbReference type="Gene3D" id="3.30.70.330">
    <property type="match status" value="2"/>
</dbReference>
<dbReference type="OrthoDB" id="431068at2759"/>
<accession>A0A183J0F0</accession>
<dbReference type="InterPro" id="IPR000504">
    <property type="entry name" value="RRM_dom"/>
</dbReference>
<dbReference type="SMART" id="SM00360">
    <property type="entry name" value="RRM"/>
    <property type="match status" value="2"/>
</dbReference>
<proteinExistence type="predicted"/>
<dbReference type="InterPro" id="IPR012677">
    <property type="entry name" value="Nucleotide-bd_a/b_plait_sf"/>
</dbReference>
<evidence type="ECO:0000313" key="7">
    <source>
        <dbReference type="WBParaSite" id="SBAD_0000968201-mRNA-1"/>
    </source>
</evidence>
<dbReference type="InterPro" id="IPR035979">
    <property type="entry name" value="RBD_domain_sf"/>
</dbReference>
<evidence type="ECO:0000313" key="6">
    <source>
        <dbReference type="Proteomes" id="UP000270296"/>
    </source>
</evidence>